<feature type="signal peptide" evidence="1">
    <location>
        <begin position="1"/>
        <end position="21"/>
    </location>
</feature>
<accession>Q6UKM4</accession>
<dbReference type="NCBIfam" id="NF033597">
    <property type="entry name" value="denti_PrcA"/>
    <property type="match status" value="1"/>
</dbReference>
<organism evidence="2">
    <name type="scientific">Treponema sp. OMZ 840</name>
    <dbReference type="NCBI Taxonomy" id="244313"/>
    <lineage>
        <taxon>Bacteria</taxon>
        <taxon>Pseudomonadati</taxon>
        <taxon>Spirochaetota</taxon>
        <taxon>Spirochaetia</taxon>
        <taxon>Spirochaetales</taxon>
        <taxon>Treponemataceae</taxon>
        <taxon>Treponema</taxon>
    </lineage>
</organism>
<sequence length="616" mass="67823">MKGFCKIAALPLFFIALVLLAGCPQSIGGGGSSGGFIDEPYADFSTVHVQVTDSIGGTFVSGTTLKMYKSGTTEQIGTYTVTDGKVKLENLATEARYDFELIGIQGEWAGSRLENYKLPPRAEQTLSLIQPVHGMITRGITPPKIDSIKKAKTLLDTFTDLSENSFVNAPVYIKVVFSSDVGAVKETDGGGFGAKLGIGKSPNVFTGIDGSIKVEKENDSFISTGIFRIETLFKGNDDLVITGYDVANNRIERHMPLKFENNNSTLDLSSCSFRNLSAFAERLPYSEGILSLQPVGGRRSSYKMTVIFEFVNSYGTDKEILGFDLYRRKKGSARKFRFVSRTLYNDLETETSGLGFHAGFDTDSQLEENTEYEYKIRAFNEKYEKFSPVITVKLLESFTYELTEPVNNAYVLLADTANLAYKCKISNANMFSPAQSDYISLGLLINKFDGNPVFGARFFYLLNGSGSPDMLIFLCDAVSGNLQDPEWVSDLIAAGKLSAYGITSVNDLVKVDKTTGIVEFTKKFVQVPFFNVIPIGSDKGLNRAMNYETGVAYQWDIQDWGLNPYDLYDDEALSFVKNYPYTSAGSTTYCKSISRGNNSMNGANAINGRFTFTVTP</sequence>
<dbReference type="AlphaFoldDB" id="Q6UKM4"/>
<keyword evidence="1" id="KW-0732">Signal</keyword>
<evidence type="ECO:0000256" key="1">
    <source>
        <dbReference type="SAM" id="SignalP"/>
    </source>
</evidence>
<proteinExistence type="predicted"/>
<evidence type="ECO:0000313" key="2">
    <source>
        <dbReference type="EMBL" id="AAQ73567.1"/>
    </source>
</evidence>
<dbReference type="EMBL" id="AY368073">
    <property type="protein sequence ID" value="AAQ73567.1"/>
    <property type="molecule type" value="Genomic_DNA"/>
</dbReference>
<protein>
    <submittedName>
        <fullName evidence="2">PrcAI</fullName>
    </submittedName>
</protein>
<feature type="chain" id="PRO_5004280636" evidence="1">
    <location>
        <begin position="22"/>
        <end position="616"/>
    </location>
</feature>
<reference evidence="2" key="1">
    <citation type="journal article" date="2003" name="J. Bacteriol.">
        <title>Two paralogous families of a two-gene subtilisin operon are widely distributed in oral treponemes.</title>
        <authorList>
            <person name="Correia F.F."/>
            <person name="Plummer A.R."/>
            <person name="Ellen R.P."/>
            <person name="Wyss C."/>
            <person name="Boches S.K."/>
            <person name="Galvin J.L."/>
            <person name="Paster B.J."/>
            <person name="Dewhirst F.E."/>
        </authorList>
    </citation>
    <scope>NUCLEOTIDE SEQUENCE</scope>
    <source>
        <strain evidence="2">OMZ 840</strain>
    </source>
</reference>
<name>Q6UKM4_9SPIR</name>
<dbReference type="PROSITE" id="PS51257">
    <property type="entry name" value="PROKAR_LIPOPROTEIN"/>
    <property type="match status" value="1"/>
</dbReference>
<dbReference type="RefSeq" id="WP_432965782.1">
    <property type="nucleotide sequence ID" value="NZ_JACDIJ010000017.1"/>
</dbReference>